<comment type="caution">
    <text evidence="1">The sequence shown here is derived from an EMBL/GenBank/DDBJ whole genome shotgun (WGS) entry which is preliminary data.</text>
</comment>
<gene>
    <name evidence="1" type="ORF">F5144DRAFT_626009</name>
</gene>
<evidence type="ECO:0000313" key="2">
    <source>
        <dbReference type="Proteomes" id="UP000724584"/>
    </source>
</evidence>
<reference evidence="1 2" key="1">
    <citation type="journal article" date="2021" name="Nat. Commun.">
        <title>Genetic determinants of endophytism in the Arabidopsis root mycobiome.</title>
        <authorList>
            <person name="Mesny F."/>
            <person name="Miyauchi S."/>
            <person name="Thiergart T."/>
            <person name="Pickel B."/>
            <person name="Atanasova L."/>
            <person name="Karlsson M."/>
            <person name="Huettel B."/>
            <person name="Barry K.W."/>
            <person name="Haridas S."/>
            <person name="Chen C."/>
            <person name="Bauer D."/>
            <person name="Andreopoulos W."/>
            <person name="Pangilinan J."/>
            <person name="LaButti K."/>
            <person name="Riley R."/>
            <person name="Lipzen A."/>
            <person name="Clum A."/>
            <person name="Drula E."/>
            <person name="Henrissat B."/>
            <person name="Kohler A."/>
            <person name="Grigoriev I.V."/>
            <person name="Martin F.M."/>
            <person name="Hacquard S."/>
        </authorList>
    </citation>
    <scope>NUCLEOTIDE SEQUENCE [LARGE SCALE GENOMIC DNA]</scope>
    <source>
        <strain evidence="1 2">MPI-SDFR-AT-0079</strain>
    </source>
</reference>
<dbReference type="Proteomes" id="UP000724584">
    <property type="component" value="Unassembled WGS sequence"/>
</dbReference>
<protein>
    <submittedName>
        <fullName evidence="1">Uncharacterized protein</fullName>
    </submittedName>
</protein>
<organism evidence="1 2">
    <name type="scientific">Chaetomium tenue</name>
    <dbReference type="NCBI Taxonomy" id="1854479"/>
    <lineage>
        <taxon>Eukaryota</taxon>
        <taxon>Fungi</taxon>
        <taxon>Dikarya</taxon>
        <taxon>Ascomycota</taxon>
        <taxon>Pezizomycotina</taxon>
        <taxon>Sordariomycetes</taxon>
        <taxon>Sordariomycetidae</taxon>
        <taxon>Sordariales</taxon>
        <taxon>Chaetomiaceae</taxon>
        <taxon>Chaetomium</taxon>
    </lineage>
</organism>
<sequence>MSQINGQEVGATGYGLMGKPLNFSLNPRPATGHVHPSFGARTRFLRSSKPSGACAPPSCNCLTILEAYFAKYPEDADKVALSICQGPQSPEPSGARRSLDNTIKLLNGRKKLDTFACARRDSRLEDYV</sequence>
<accession>A0ACB7PPA9</accession>
<keyword evidence="2" id="KW-1185">Reference proteome</keyword>
<proteinExistence type="predicted"/>
<dbReference type="EMBL" id="JAGIZQ010000001">
    <property type="protein sequence ID" value="KAH6651052.1"/>
    <property type="molecule type" value="Genomic_DNA"/>
</dbReference>
<name>A0ACB7PPA9_9PEZI</name>
<evidence type="ECO:0000313" key="1">
    <source>
        <dbReference type="EMBL" id="KAH6651052.1"/>
    </source>
</evidence>